<organism evidence="4 5">
    <name type="scientific">Limosilactobacillus fermentum (strain NBRC 3956 / LMG 18251)</name>
    <name type="common">Lactobacillus fermentum</name>
    <dbReference type="NCBI Taxonomy" id="334390"/>
    <lineage>
        <taxon>Bacteria</taxon>
        <taxon>Bacillati</taxon>
        <taxon>Bacillota</taxon>
        <taxon>Bacilli</taxon>
        <taxon>Lactobacillales</taxon>
        <taxon>Lactobacillaceae</taxon>
        <taxon>Limosilactobacillus</taxon>
    </lineage>
</organism>
<keyword evidence="5" id="KW-1185">Reference proteome</keyword>
<dbReference type="Pfam" id="PF04205">
    <property type="entry name" value="FMN_bind"/>
    <property type="match status" value="1"/>
</dbReference>
<dbReference type="AlphaFoldDB" id="A0ABF7R581"/>
<feature type="transmembrane region" description="Helical" evidence="2">
    <location>
        <begin position="21"/>
        <end position="43"/>
    </location>
</feature>
<evidence type="ECO:0000313" key="5">
    <source>
        <dbReference type="Proteomes" id="UP000001697"/>
    </source>
</evidence>
<dbReference type="Gene3D" id="3.90.1010.20">
    <property type="match status" value="1"/>
</dbReference>
<evidence type="ECO:0000313" key="4">
    <source>
        <dbReference type="EMBL" id="BAG27965.1"/>
    </source>
</evidence>
<dbReference type="SMART" id="SM00900">
    <property type="entry name" value="FMN_bind"/>
    <property type="match status" value="1"/>
</dbReference>
<feature type="compositionally biased region" description="Low complexity" evidence="1">
    <location>
        <begin position="54"/>
        <end position="79"/>
    </location>
</feature>
<name>A0ABF7R581_LIMF3</name>
<reference evidence="4 5" key="1">
    <citation type="journal article" date="2008" name="DNA Res.">
        <title>Comparative genome analysis of Lactobacillus reuteri and Lactobacillus fermentum reveal a genomic island for reuterin and cobalamin production.</title>
        <authorList>
            <person name="Morita H."/>
            <person name="Toh H."/>
            <person name="Fukuda S."/>
            <person name="Horikawa H."/>
            <person name="Oshima K."/>
            <person name="Suzuki T."/>
            <person name="Murakami M."/>
            <person name="Hisamatsu S."/>
            <person name="Kato Y."/>
            <person name="Takizawa T."/>
            <person name="Fukuoka H."/>
            <person name="Yoshimura T."/>
            <person name="Itoh K."/>
            <person name="O'Sullivan D.J."/>
            <person name="McKay L.L."/>
            <person name="Ohno H."/>
            <person name="Kikuchi J."/>
            <person name="Masaoka T."/>
            <person name="Hattori M."/>
        </authorList>
    </citation>
    <scope>NUCLEOTIDE SEQUENCE [LARGE SCALE GENOMIC DNA]</scope>
    <source>
        <strain evidence="5">NBRC 3956 / LMG 18251</strain>
    </source>
</reference>
<keyword evidence="2" id="KW-0812">Transmembrane</keyword>
<gene>
    <name evidence="4" type="ordered locus">LAF_1629</name>
</gene>
<evidence type="ECO:0000259" key="3">
    <source>
        <dbReference type="SMART" id="SM00900"/>
    </source>
</evidence>
<keyword evidence="2" id="KW-1133">Transmembrane helix</keyword>
<feature type="region of interest" description="Disordered" evidence="1">
    <location>
        <begin position="54"/>
        <end position="94"/>
    </location>
</feature>
<dbReference type="InterPro" id="IPR007329">
    <property type="entry name" value="FMN-bd"/>
</dbReference>
<evidence type="ECO:0000256" key="2">
    <source>
        <dbReference type="SAM" id="Phobius"/>
    </source>
</evidence>
<feature type="domain" description="FMN-binding" evidence="3">
    <location>
        <begin position="95"/>
        <end position="172"/>
    </location>
</feature>
<evidence type="ECO:0000256" key="1">
    <source>
        <dbReference type="SAM" id="MobiDB-lite"/>
    </source>
</evidence>
<keyword evidence="2" id="KW-0472">Membrane</keyword>
<dbReference type="KEGG" id="lfe:LAF_1629"/>
<protein>
    <recommendedName>
        <fullName evidence="3">FMN-binding domain-containing protein</fullName>
    </recommendedName>
</protein>
<dbReference type="EMBL" id="AP008937">
    <property type="protein sequence ID" value="BAG27965.1"/>
    <property type="molecule type" value="Genomic_DNA"/>
</dbReference>
<dbReference type="Proteomes" id="UP000001697">
    <property type="component" value="Chromosome"/>
</dbReference>
<sequence>MVLTKLRKNNLKREVTTMFKKFLITIVSIAASVAVLIDGYLMFFKHDQSQETAQSQATAASDTESESSTTTSSSSTSSSNLTMKDGTYTGKSTSTEWGDIQVKITVASGKIPQITVLKHPTGGKSDEINSRSLPTYKQEALAAQSTNINQVSGATETYKGFTGSLQSAWPRS</sequence>
<accession>A0ABF7R581</accession>
<proteinExistence type="predicted"/>